<evidence type="ECO:0000313" key="2">
    <source>
        <dbReference type="EMBL" id="SDK02622.1"/>
    </source>
</evidence>
<gene>
    <name evidence="2" type="ORF">SAMN04488540_11787</name>
</gene>
<keyword evidence="3" id="KW-1185">Reference proteome</keyword>
<feature type="transmembrane region" description="Helical" evidence="1">
    <location>
        <begin position="42"/>
        <end position="60"/>
    </location>
</feature>
<sequence length="206" mass="23331">MEVLTFAPRHSHKAQPLFLFGIVNLLTALGLLIQFGRQYPLAIVWVLGSAIALSVAIANMRQARHSLVADDRGLLLLIEQTVIPIHWQQLQRLDTIPEHQALGIRLRPDAHVWQQLSNRQLRRWCQLTQQSLKLYGIASITDGLLEQPTLLQQQCYLSEQLAQSSGFHILLHQSQFDDPLIDIANKLRQARRQALEPQPPAKPAST</sequence>
<organism evidence="2 3">
    <name type="scientific">Ferrimonas sediminum</name>
    <dbReference type="NCBI Taxonomy" id="718193"/>
    <lineage>
        <taxon>Bacteria</taxon>
        <taxon>Pseudomonadati</taxon>
        <taxon>Pseudomonadota</taxon>
        <taxon>Gammaproteobacteria</taxon>
        <taxon>Alteromonadales</taxon>
        <taxon>Ferrimonadaceae</taxon>
        <taxon>Ferrimonas</taxon>
    </lineage>
</organism>
<name>A0A1G8YIF9_9GAMM</name>
<keyword evidence="1" id="KW-0812">Transmembrane</keyword>
<reference evidence="3" key="1">
    <citation type="submission" date="2016-10" db="EMBL/GenBank/DDBJ databases">
        <authorList>
            <person name="Varghese N."/>
            <person name="Submissions S."/>
        </authorList>
    </citation>
    <scope>NUCLEOTIDE SEQUENCE [LARGE SCALE GENOMIC DNA]</scope>
    <source>
        <strain evidence="3">DSM 23317</strain>
    </source>
</reference>
<keyword evidence="1" id="KW-0472">Membrane</keyword>
<feature type="transmembrane region" description="Helical" evidence="1">
    <location>
        <begin position="17"/>
        <end position="36"/>
    </location>
</feature>
<dbReference type="OrthoDB" id="6398292at2"/>
<accession>A0A1G8YIF9</accession>
<evidence type="ECO:0000313" key="3">
    <source>
        <dbReference type="Proteomes" id="UP000199527"/>
    </source>
</evidence>
<dbReference type="EMBL" id="FNEM01000017">
    <property type="protein sequence ID" value="SDK02622.1"/>
    <property type="molecule type" value="Genomic_DNA"/>
</dbReference>
<keyword evidence="1" id="KW-1133">Transmembrane helix</keyword>
<evidence type="ECO:0008006" key="4">
    <source>
        <dbReference type="Google" id="ProtNLM"/>
    </source>
</evidence>
<protein>
    <recommendedName>
        <fullName evidence="4">DUF2982 domain-containing protein</fullName>
    </recommendedName>
</protein>
<proteinExistence type="predicted"/>
<dbReference type="AlphaFoldDB" id="A0A1G8YIF9"/>
<dbReference type="Proteomes" id="UP000199527">
    <property type="component" value="Unassembled WGS sequence"/>
</dbReference>
<evidence type="ECO:0000256" key="1">
    <source>
        <dbReference type="SAM" id="Phobius"/>
    </source>
</evidence>
<dbReference type="RefSeq" id="WP_090367395.1">
    <property type="nucleotide sequence ID" value="NZ_FNEM01000017.1"/>
</dbReference>